<dbReference type="PROSITE" id="PS50048">
    <property type="entry name" value="ZN2_CY6_FUNGAL_2"/>
    <property type="match status" value="1"/>
</dbReference>
<dbReference type="EMBL" id="MU853755">
    <property type="protein sequence ID" value="KAK3945218.1"/>
    <property type="molecule type" value="Genomic_DNA"/>
</dbReference>
<dbReference type="AlphaFoldDB" id="A0AAN6NJM2"/>
<evidence type="ECO:0000256" key="7">
    <source>
        <dbReference type="SAM" id="MobiDB-lite"/>
    </source>
</evidence>
<name>A0AAN6NJM2_9PEZI</name>
<evidence type="ECO:0000256" key="2">
    <source>
        <dbReference type="ARBA" id="ARBA00022833"/>
    </source>
</evidence>
<comment type="caution">
    <text evidence="9">The sequence shown here is derived from an EMBL/GenBank/DDBJ whole genome shotgun (WGS) entry which is preliminary data.</text>
</comment>
<dbReference type="InterPro" id="IPR001138">
    <property type="entry name" value="Zn2Cys6_DnaBD"/>
</dbReference>
<dbReference type="Proteomes" id="UP001303473">
    <property type="component" value="Unassembled WGS sequence"/>
</dbReference>
<keyword evidence="2" id="KW-0862">Zinc</keyword>
<feature type="domain" description="Zn(2)-C6 fungal-type" evidence="8">
    <location>
        <begin position="10"/>
        <end position="40"/>
    </location>
</feature>
<keyword evidence="5" id="KW-0804">Transcription</keyword>
<dbReference type="InterPro" id="IPR021858">
    <property type="entry name" value="Fun_TF"/>
</dbReference>
<feature type="compositionally biased region" description="Acidic residues" evidence="7">
    <location>
        <begin position="83"/>
        <end position="99"/>
    </location>
</feature>
<evidence type="ECO:0000256" key="1">
    <source>
        <dbReference type="ARBA" id="ARBA00004123"/>
    </source>
</evidence>
<dbReference type="Pfam" id="PF11951">
    <property type="entry name" value="Fungal_trans_2"/>
    <property type="match status" value="1"/>
</dbReference>
<protein>
    <submittedName>
        <fullName evidence="9">Fungal-specific transcription factor domain-containing protein</fullName>
    </submittedName>
</protein>
<dbReference type="PANTHER" id="PTHR37534">
    <property type="entry name" value="TRANSCRIPTIONAL ACTIVATOR PROTEIN UGA3"/>
    <property type="match status" value="1"/>
</dbReference>
<dbReference type="CDD" id="cd00067">
    <property type="entry name" value="GAL4"/>
    <property type="match status" value="1"/>
</dbReference>
<comment type="subcellular location">
    <subcellularLocation>
        <location evidence="1">Nucleus</location>
    </subcellularLocation>
</comment>
<keyword evidence="4" id="KW-0238">DNA-binding</keyword>
<dbReference type="SMART" id="SM00066">
    <property type="entry name" value="GAL4"/>
    <property type="match status" value="1"/>
</dbReference>
<dbReference type="Pfam" id="PF00172">
    <property type="entry name" value="Zn_clus"/>
    <property type="match status" value="1"/>
</dbReference>
<dbReference type="GO" id="GO:0003677">
    <property type="term" value="F:DNA binding"/>
    <property type="evidence" value="ECO:0007669"/>
    <property type="project" value="UniProtKB-KW"/>
</dbReference>
<dbReference type="PANTHER" id="PTHR37534:SF20">
    <property type="entry name" value="PRO1A C6 ZINK-FINGER PROTEIN"/>
    <property type="match status" value="1"/>
</dbReference>
<accession>A0AAN6NJM2</accession>
<evidence type="ECO:0000256" key="5">
    <source>
        <dbReference type="ARBA" id="ARBA00023163"/>
    </source>
</evidence>
<keyword evidence="6" id="KW-0539">Nucleus</keyword>
<gene>
    <name evidence="9" type="ORF">QBC46DRAFT_113605</name>
</gene>
<sequence length="598" mass="66371">MATKSRSNEGCWTCRLRRKKCDELRPLCGVCAALEIDCLYSDDKPEWMDGGEKQKERAHRLKEIVKRRAGRRRERRSGYAQDLESDVEGLEVSQVEESDSSVAGMTPTSSGSSAGTVPASFRQATGAGPDESPFFRDEERELHLIGLYLDYVFPFLFPFYRPGLLDAGRGWLLVVLTRNKALMHASLSLASYFFSVALNHTSDGAHDTCKAHNFDELQRQQDLALKELQREMQDLVIRGVKGCLVEGNRVMASIMQLLTYEVAIGNTGNWLMHLDAAAELFRELMTHHARTDVGAPCFTMVLAQLGPFTDTRGYHPWNSDQASLRFFTAYLLFVDVLASTGLEQPPRLQQRHRHLLGEPDEEVKKARPGAGDGPHINMHEFLGIQNWVVVAIGEISALDTWKKEQKRAGSLSMTQLVARATVIERPLRGRISTLDMSADNGPCPPVINDPIDPLVEYSHQAGLLSSPMLKSAGAVSYVWAQAALTYLSVVVSGWQPASTEVRESVSLTLAMLKALPTASCLRTLIWPFTVTGCLAAPEQEQAFRDLVAALGPLQVFGTIKEGLAIMEHVWAHRADVERCEHWDLAACFRCLGHTALLI</sequence>
<keyword evidence="10" id="KW-1185">Reference proteome</keyword>
<dbReference type="PROSITE" id="PS00463">
    <property type="entry name" value="ZN2_CY6_FUNGAL_1"/>
    <property type="match status" value="1"/>
</dbReference>
<dbReference type="SUPFAM" id="SSF57701">
    <property type="entry name" value="Zn2/Cys6 DNA-binding domain"/>
    <property type="match status" value="1"/>
</dbReference>
<evidence type="ECO:0000313" key="9">
    <source>
        <dbReference type="EMBL" id="KAK3945218.1"/>
    </source>
</evidence>
<evidence type="ECO:0000313" key="10">
    <source>
        <dbReference type="Proteomes" id="UP001303473"/>
    </source>
</evidence>
<dbReference type="GO" id="GO:0005634">
    <property type="term" value="C:nucleus"/>
    <property type="evidence" value="ECO:0007669"/>
    <property type="project" value="UniProtKB-SubCell"/>
</dbReference>
<dbReference type="GO" id="GO:0000981">
    <property type="term" value="F:DNA-binding transcription factor activity, RNA polymerase II-specific"/>
    <property type="evidence" value="ECO:0007669"/>
    <property type="project" value="InterPro"/>
</dbReference>
<evidence type="ECO:0000259" key="8">
    <source>
        <dbReference type="PROSITE" id="PS50048"/>
    </source>
</evidence>
<dbReference type="GO" id="GO:0008270">
    <property type="term" value="F:zinc ion binding"/>
    <property type="evidence" value="ECO:0007669"/>
    <property type="project" value="InterPro"/>
</dbReference>
<evidence type="ECO:0000256" key="3">
    <source>
        <dbReference type="ARBA" id="ARBA00023015"/>
    </source>
</evidence>
<evidence type="ECO:0000256" key="6">
    <source>
        <dbReference type="ARBA" id="ARBA00023242"/>
    </source>
</evidence>
<dbReference type="InterPro" id="IPR036864">
    <property type="entry name" value="Zn2-C6_fun-type_DNA-bd_sf"/>
</dbReference>
<dbReference type="Gene3D" id="4.10.240.10">
    <property type="entry name" value="Zn(2)-C6 fungal-type DNA-binding domain"/>
    <property type="match status" value="1"/>
</dbReference>
<reference evidence="10" key="1">
    <citation type="journal article" date="2023" name="Mol. Phylogenet. Evol.">
        <title>Genome-scale phylogeny and comparative genomics of the fungal order Sordariales.</title>
        <authorList>
            <person name="Hensen N."/>
            <person name="Bonometti L."/>
            <person name="Westerberg I."/>
            <person name="Brannstrom I.O."/>
            <person name="Guillou S."/>
            <person name="Cros-Aarteil S."/>
            <person name="Calhoun S."/>
            <person name="Haridas S."/>
            <person name="Kuo A."/>
            <person name="Mondo S."/>
            <person name="Pangilinan J."/>
            <person name="Riley R."/>
            <person name="LaButti K."/>
            <person name="Andreopoulos B."/>
            <person name="Lipzen A."/>
            <person name="Chen C."/>
            <person name="Yan M."/>
            <person name="Daum C."/>
            <person name="Ng V."/>
            <person name="Clum A."/>
            <person name="Steindorff A."/>
            <person name="Ohm R.A."/>
            <person name="Martin F."/>
            <person name="Silar P."/>
            <person name="Natvig D.O."/>
            <person name="Lalanne C."/>
            <person name="Gautier V."/>
            <person name="Ament-Velasquez S.L."/>
            <person name="Kruys A."/>
            <person name="Hutchinson M.I."/>
            <person name="Powell A.J."/>
            <person name="Barry K."/>
            <person name="Miller A.N."/>
            <person name="Grigoriev I.V."/>
            <person name="Debuchy R."/>
            <person name="Gladieux P."/>
            <person name="Hiltunen Thoren M."/>
            <person name="Johannesson H."/>
        </authorList>
    </citation>
    <scope>NUCLEOTIDE SEQUENCE [LARGE SCALE GENOMIC DNA]</scope>
    <source>
        <strain evidence="10">CBS 340.73</strain>
    </source>
</reference>
<proteinExistence type="predicted"/>
<organism evidence="9 10">
    <name type="scientific">Diplogelasinospora grovesii</name>
    <dbReference type="NCBI Taxonomy" id="303347"/>
    <lineage>
        <taxon>Eukaryota</taxon>
        <taxon>Fungi</taxon>
        <taxon>Dikarya</taxon>
        <taxon>Ascomycota</taxon>
        <taxon>Pezizomycotina</taxon>
        <taxon>Sordariomycetes</taxon>
        <taxon>Sordariomycetidae</taxon>
        <taxon>Sordariales</taxon>
        <taxon>Diplogelasinosporaceae</taxon>
        <taxon>Diplogelasinospora</taxon>
    </lineage>
</organism>
<feature type="compositionally biased region" description="Polar residues" evidence="7">
    <location>
        <begin position="106"/>
        <end position="115"/>
    </location>
</feature>
<evidence type="ECO:0000256" key="4">
    <source>
        <dbReference type="ARBA" id="ARBA00023125"/>
    </source>
</evidence>
<feature type="region of interest" description="Disordered" evidence="7">
    <location>
        <begin position="72"/>
        <end position="133"/>
    </location>
</feature>
<keyword evidence="3" id="KW-0805">Transcription regulation</keyword>